<keyword evidence="3" id="KW-1185">Reference proteome</keyword>
<reference evidence="2 3" key="1">
    <citation type="submission" date="2019-05" db="EMBL/GenBank/DDBJ databases">
        <title>Another draft genome of Portunus trituberculatus and its Hox gene families provides insights of decapod evolution.</title>
        <authorList>
            <person name="Jeong J.-H."/>
            <person name="Song I."/>
            <person name="Kim S."/>
            <person name="Choi T."/>
            <person name="Kim D."/>
            <person name="Ryu S."/>
            <person name="Kim W."/>
        </authorList>
    </citation>
    <scope>NUCLEOTIDE SEQUENCE [LARGE SCALE GENOMIC DNA]</scope>
    <source>
        <tissue evidence="2">Muscle</tissue>
    </source>
</reference>
<evidence type="ECO:0000313" key="2">
    <source>
        <dbReference type="EMBL" id="MPC75134.1"/>
    </source>
</evidence>
<sequence>MGNHEGGATRAGHEDRYISRWENYRHYKLGWTDTPAAEESREDTARPNESVGQSDSFISPLITSPSWRLARGDGGRGGGGG</sequence>
<gene>
    <name evidence="2" type="ORF">E2C01_069519</name>
</gene>
<dbReference type="AlphaFoldDB" id="A0A5B7I312"/>
<accession>A0A5B7I312</accession>
<proteinExistence type="predicted"/>
<organism evidence="2 3">
    <name type="scientific">Portunus trituberculatus</name>
    <name type="common">Swimming crab</name>
    <name type="synonym">Neptunus trituberculatus</name>
    <dbReference type="NCBI Taxonomy" id="210409"/>
    <lineage>
        <taxon>Eukaryota</taxon>
        <taxon>Metazoa</taxon>
        <taxon>Ecdysozoa</taxon>
        <taxon>Arthropoda</taxon>
        <taxon>Crustacea</taxon>
        <taxon>Multicrustacea</taxon>
        <taxon>Malacostraca</taxon>
        <taxon>Eumalacostraca</taxon>
        <taxon>Eucarida</taxon>
        <taxon>Decapoda</taxon>
        <taxon>Pleocyemata</taxon>
        <taxon>Brachyura</taxon>
        <taxon>Eubrachyura</taxon>
        <taxon>Portunoidea</taxon>
        <taxon>Portunidae</taxon>
        <taxon>Portuninae</taxon>
        <taxon>Portunus</taxon>
    </lineage>
</organism>
<evidence type="ECO:0000313" key="3">
    <source>
        <dbReference type="Proteomes" id="UP000324222"/>
    </source>
</evidence>
<comment type="caution">
    <text evidence="2">The sequence shown here is derived from an EMBL/GenBank/DDBJ whole genome shotgun (WGS) entry which is preliminary data.</text>
</comment>
<evidence type="ECO:0000256" key="1">
    <source>
        <dbReference type="SAM" id="MobiDB-lite"/>
    </source>
</evidence>
<dbReference type="Proteomes" id="UP000324222">
    <property type="component" value="Unassembled WGS sequence"/>
</dbReference>
<protein>
    <submittedName>
        <fullName evidence="2">Uncharacterized protein</fullName>
    </submittedName>
</protein>
<dbReference type="EMBL" id="VSRR010040459">
    <property type="protein sequence ID" value="MPC75134.1"/>
    <property type="molecule type" value="Genomic_DNA"/>
</dbReference>
<name>A0A5B7I312_PORTR</name>
<feature type="region of interest" description="Disordered" evidence="1">
    <location>
        <begin position="35"/>
        <end position="81"/>
    </location>
</feature>
<feature type="compositionally biased region" description="Polar residues" evidence="1">
    <location>
        <begin position="50"/>
        <end position="66"/>
    </location>
</feature>